<dbReference type="Proteomes" id="UP001599756">
    <property type="component" value="Unassembled WGS sequence"/>
</dbReference>
<keyword evidence="2" id="KW-0732">Signal</keyword>
<dbReference type="RefSeq" id="WP_381806470.1">
    <property type="nucleotide sequence ID" value="NZ_JBHYTS010000010.1"/>
</dbReference>
<evidence type="ECO:0000313" key="4">
    <source>
        <dbReference type="Proteomes" id="UP001599756"/>
    </source>
</evidence>
<accession>A0ABW6H371</accession>
<feature type="chain" id="PRO_5047306308" description="DUF732 domain-containing protein" evidence="2">
    <location>
        <begin position="25"/>
        <end position="223"/>
    </location>
</feature>
<feature type="region of interest" description="Disordered" evidence="1">
    <location>
        <begin position="18"/>
        <end position="95"/>
    </location>
</feature>
<sequence>MRRSTPAVLAVLPLLLAACGGSGGGERHTGADGGAKPRPSATAAPTPSRDGPSTAPTPGASGASGGTSGASQAPRDAVPDSQLTPATGSFTKTEKKYLSGRVPKGADPAAILQAGQDVCDRLSYTAKIDKDAAQGAVIAGDIKGAEAAVNGLCPDLKPLVTATKGGYADGTHAAPAPGTYRALTPSKDCSWSLDGTSGRQRTITIRKGTKTFTSTGCYAWART</sequence>
<feature type="compositionally biased region" description="Polar residues" evidence="1">
    <location>
        <begin position="81"/>
        <end position="91"/>
    </location>
</feature>
<comment type="caution">
    <text evidence="3">The sequence shown here is derived from an EMBL/GenBank/DDBJ whole genome shotgun (WGS) entry which is preliminary data.</text>
</comment>
<reference evidence="3 4" key="1">
    <citation type="submission" date="2024-09" db="EMBL/GenBank/DDBJ databases">
        <title>The Natural Products Discovery Center: Release of the First 8490 Sequenced Strains for Exploring Actinobacteria Biosynthetic Diversity.</title>
        <authorList>
            <person name="Kalkreuter E."/>
            <person name="Kautsar S.A."/>
            <person name="Yang D."/>
            <person name="Bader C.D."/>
            <person name="Teijaro C.N."/>
            <person name="Fluegel L."/>
            <person name="Davis C.M."/>
            <person name="Simpson J.R."/>
            <person name="Lauterbach L."/>
            <person name="Steele A.D."/>
            <person name="Gui C."/>
            <person name="Meng S."/>
            <person name="Li G."/>
            <person name="Viehrig K."/>
            <person name="Ye F."/>
            <person name="Su P."/>
            <person name="Kiefer A.F."/>
            <person name="Nichols A."/>
            <person name="Cepeda A.J."/>
            <person name="Yan W."/>
            <person name="Fan B."/>
            <person name="Jiang Y."/>
            <person name="Adhikari A."/>
            <person name="Zheng C.-J."/>
            <person name="Schuster L."/>
            <person name="Cowan T.M."/>
            <person name="Smanski M.J."/>
            <person name="Chevrette M.G."/>
            <person name="De Carvalho L.P.S."/>
            <person name="Shen B."/>
        </authorList>
    </citation>
    <scope>NUCLEOTIDE SEQUENCE [LARGE SCALE GENOMIC DNA]</scope>
    <source>
        <strain evidence="3 4">NPDC059500</strain>
    </source>
</reference>
<evidence type="ECO:0008006" key="5">
    <source>
        <dbReference type="Google" id="ProtNLM"/>
    </source>
</evidence>
<name>A0ABW6H371_9ACTN</name>
<feature type="signal peptide" evidence="2">
    <location>
        <begin position="1"/>
        <end position="24"/>
    </location>
</feature>
<gene>
    <name evidence="3" type="ORF">ACFW88_09345</name>
</gene>
<evidence type="ECO:0000256" key="2">
    <source>
        <dbReference type="SAM" id="SignalP"/>
    </source>
</evidence>
<evidence type="ECO:0000256" key="1">
    <source>
        <dbReference type="SAM" id="MobiDB-lite"/>
    </source>
</evidence>
<dbReference type="EMBL" id="JBHYTS010000010">
    <property type="protein sequence ID" value="MFE1750725.1"/>
    <property type="molecule type" value="Genomic_DNA"/>
</dbReference>
<dbReference type="PROSITE" id="PS51257">
    <property type="entry name" value="PROKAR_LIPOPROTEIN"/>
    <property type="match status" value="1"/>
</dbReference>
<protein>
    <recommendedName>
        <fullName evidence="5">DUF732 domain-containing protein</fullName>
    </recommendedName>
</protein>
<keyword evidence="4" id="KW-1185">Reference proteome</keyword>
<feature type="compositionally biased region" description="Low complexity" evidence="1">
    <location>
        <begin position="36"/>
        <end position="61"/>
    </location>
</feature>
<organism evidence="3 4">
    <name type="scientific">Streptomyces anandii</name>
    <dbReference type="NCBI Taxonomy" id="285454"/>
    <lineage>
        <taxon>Bacteria</taxon>
        <taxon>Bacillati</taxon>
        <taxon>Actinomycetota</taxon>
        <taxon>Actinomycetes</taxon>
        <taxon>Kitasatosporales</taxon>
        <taxon>Streptomycetaceae</taxon>
        <taxon>Streptomyces</taxon>
    </lineage>
</organism>
<proteinExistence type="predicted"/>
<evidence type="ECO:0000313" key="3">
    <source>
        <dbReference type="EMBL" id="MFE1750725.1"/>
    </source>
</evidence>